<name>X0YQ61_9ZZZZ</name>
<organism evidence="2">
    <name type="scientific">marine sediment metagenome</name>
    <dbReference type="NCBI Taxonomy" id="412755"/>
    <lineage>
        <taxon>unclassified sequences</taxon>
        <taxon>metagenomes</taxon>
        <taxon>ecological metagenomes</taxon>
    </lineage>
</organism>
<sequence>MWASGSTTDPHEKRLGGDRSGLYDLLQQSVE</sequence>
<feature type="region of interest" description="Disordered" evidence="1">
    <location>
        <begin position="1"/>
        <end position="31"/>
    </location>
</feature>
<evidence type="ECO:0000256" key="1">
    <source>
        <dbReference type="SAM" id="MobiDB-lite"/>
    </source>
</evidence>
<dbReference type="EMBL" id="BARS01051819">
    <property type="protein sequence ID" value="GAG49012.1"/>
    <property type="molecule type" value="Genomic_DNA"/>
</dbReference>
<comment type="caution">
    <text evidence="2">The sequence shown here is derived from an EMBL/GenBank/DDBJ whole genome shotgun (WGS) entry which is preliminary data.</text>
</comment>
<proteinExistence type="predicted"/>
<accession>X0YQ61</accession>
<protein>
    <submittedName>
        <fullName evidence="2">Uncharacterized protein</fullName>
    </submittedName>
</protein>
<reference evidence="2" key="1">
    <citation type="journal article" date="2014" name="Front. Microbiol.">
        <title>High frequency of phylogenetically diverse reductive dehalogenase-homologous genes in deep subseafloor sedimentary metagenomes.</title>
        <authorList>
            <person name="Kawai M."/>
            <person name="Futagami T."/>
            <person name="Toyoda A."/>
            <person name="Takaki Y."/>
            <person name="Nishi S."/>
            <person name="Hori S."/>
            <person name="Arai W."/>
            <person name="Tsubouchi T."/>
            <person name="Morono Y."/>
            <person name="Uchiyama I."/>
            <person name="Ito T."/>
            <person name="Fujiyama A."/>
            <person name="Inagaki F."/>
            <person name="Takami H."/>
        </authorList>
    </citation>
    <scope>NUCLEOTIDE SEQUENCE</scope>
    <source>
        <strain evidence="2">Expedition CK06-06</strain>
    </source>
</reference>
<gene>
    <name evidence="2" type="ORF">S01H1_77129</name>
</gene>
<feature type="non-terminal residue" evidence="2">
    <location>
        <position position="31"/>
    </location>
</feature>
<dbReference type="AlphaFoldDB" id="X0YQ61"/>
<evidence type="ECO:0000313" key="2">
    <source>
        <dbReference type="EMBL" id="GAG49012.1"/>
    </source>
</evidence>